<organism evidence="5 6">
    <name type="scientific">Paenibacillus oryzae</name>
    <dbReference type="NCBI Taxonomy" id="1844972"/>
    <lineage>
        <taxon>Bacteria</taxon>
        <taxon>Bacillati</taxon>
        <taxon>Bacillota</taxon>
        <taxon>Bacilli</taxon>
        <taxon>Bacillales</taxon>
        <taxon>Paenibacillaceae</taxon>
        <taxon>Paenibacillus</taxon>
    </lineage>
</organism>
<dbReference type="PANTHER" id="PTHR32089">
    <property type="entry name" value="METHYL-ACCEPTING CHEMOTAXIS PROTEIN MCPB"/>
    <property type="match status" value="1"/>
</dbReference>
<dbReference type="CDD" id="cd00130">
    <property type="entry name" value="PAS"/>
    <property type="match status" value="1"/>
</dbReference>
<dbReference type="InterPro" id="IPR004089">
    <property type="entry name" value="MCPsignal_dom"/>
</dbReference>
<dbReference type="InterPro" id="IPR035965">
    <property type="entry name" value="PAS-like_dom_sf"/>
</dbReference>
<dbReference type="AlphaFoldDB" id="A0A1A5YI36"/>
<gene>
    <name evidence="5" type="ORF">A7K91_05705</name>
</gene>
<dbReference type="Pfam" id="PF08448">
    <property type="entry name" value="PAS_4"/>
    <property type="match status" value="1"/>
</dbReference>
<dbReference type="SMART" id="SM00283">
    <property type="entry name" value="MA"/>
    <property type="match status" value="1"/>
</dbReference>
<dbReference type="Proteomes" id="UP000092024">
    <property type="component" value="Unassembled WGS sequence"/>
</dbReference>
<evidence type="ECO:0000259" key="4">
    <source>
        <dbReference type="PROSITE" id="PS50113"/>
    </source>
</evidence>
<dbReference type="Gene3D" id="3.30.450.20">
    <property type="entry name" value="PAS domain"/>
    <property type="match status" value="1"/>
</dbReference>
<dbReference type="PANTHER" id="PTHR32089:SF112">
    <property type="entry name" value="LYSOZYME-LIKE PROTEIN-RELATED"/>
    <property type="match status" value="1"/>
</dbReference>
<protein>
    <submittedName>
        <fullName evidence="5">Chemotaxis protein</fullName>
    </submittedName>
</protein>
<proteinExistence type="predicted"/>
<dbReference type="Pfam" id="PF00015">
    <property type="entry name" value="MCPsignal"/>
    <property type="match status" value="1"/>
</dbReference>
<dbReference type="SUPFAM" id="SSF58104">
    <property type="entry name" value="Methyl-accepting chemotaxis protein (MCP) signaling domain"/>
    <property type="match status" value="1"/>
</dbReference>
<evidence type="ECO:0000256" key="1">
    <source>
        <dbReference type="ARBA" id="ARBA00023224"/>
    </source>
</evidence>
<dbReference type="OrthoDB" id="9765776at2"/>
<keyword evidence="1 2" id="KW-0807">Transducer</keyword>
<comment type="caution">
    <text evidence="5">The sequence shown here is derived from an EMBL/GenBank/DDBJ whole genome shotgun (WGS) entry which is preliminary data.</text>
</comment>
<dbReference type="NCBIfam" id="TIGR00229">
    <property type="entry name" value="sensory_box"/>
    <property type="match status" value="1"/>
</dbReference>
<dbReference type="GO" id="GO:0016020">
    <property type="term" value="C:membrane"/>
    <property type="evidence" value="ECO:0007669"/>
    <property type="project" value="InterPro"/>
</dbReference>
<dbReference type="PROSITE" id="PS50111">
    <property type="entry name" value="CHEMOTAXIS_TRANSDUC_2"/>
    <property type="match status" value="1"/>
</dbReference>
<evidence type="ECO:0000313" key="6">
    <source>
        <dbReference type="Proteomes" id="UP000092024"/>
    </source>
</evidence>
<dbReference type="InterPro" id="IPR000014">
    <property type="entry name" value="PAS"/>
</dbReference>
<feature type="domain" description="PAC" evidence="4">
    <location>
        <begin position="87"/>
        <end position="141"/>
    </location>
</feature>
<evidence type="ECO:0000256" key="2">
    <source>
        <dbReference type="PROSITE-ProRule" id="PRU00284"/>
    </source>
</evidence>
<dbReference type="STRING" id="1844972.A7K91_05705"/>
<dbReference type="PROSITE" id="PS50113">
    <property type="entry name" value="PAC"/>
    <property type="match status" value="1"/>
</dbReference>
<keyword evidence="6" id="KW-1185">Reference proteome</keyword>
<reference evidence="5 6" key="1">
    <citation type="submission" date="2016-05" db="EMBL/GenBank/DDBJ databases">
        <title>Paenibacillus oryzae. sp. nov., isolated from the rice root.</title>
        <authorList>
            <person name="Zhang J."/>
            <person name="Zhang X."/>
        </authorList>
    </citation>
    <scope>NUCLEOTIDE SEQUENCE [LARGE SCALE GENOMIC DNA]</scope>
    <source>
        <strain evidence="5 6">1DrF-4</strain>
    </source>
</reference>
<evidence type="ECO:0000313" key="5">
    <source>
        <dbReference type="EMBL" id="OBR65055.1"/>
    </source>
</evidence>
<name>A0A1A5YI36_9BACL</name>
<accession>A0A1A5YI36</accession>
<dbReference type="Gene3D" id="1.10.287.950">
    <property type="entry name" value="Methyl-accepting chemotaxis protein"/>
    <property type="match status" value="1"/>
</dbReference>
<dbReference type="RefSeq" id="WP_068684353.1">
    <property type="nucleotide sequence ID" value="NZ_LYPA01000064.1"/>
</dbReference>
<dbReference type="SUPFAM" id="SSF55785">
    <property type="entry name" value="PYP-like sensor domain (PAS domain)"/>
    <property type="match status" value="1"/>
</dbReference>
<sequence length="308" mass="34151">MLEQKKDIPVSTQVLNESAVLAAIENSLAMIEFDLQGKVLWVNHHFARAMGYEAAEMPGMHHRQFCSSSFVDSPEYAAFWKKLNDGRPVQEKIFRVHKSKKILCFEATYTPVFDAEGIVCGVIKIATDITQREEAVGEVTKGLIGMAEALYDRTEAGIARNHEIEVTMERVVQSAEENMQSLDRLKEKVSAMRGILQTIKEISSQTNLLALNAAIEAAHAGEFGRGFNVVADEVRKLSKQVEQAVKEVNGNLEAVTAQVADIAKGTSQSQTAIMENRNRIQEAVDGFKEIGKEAEQLELQAKQFAQLI</sequence>
<dbReference type="EMBL" id="LYPA01000064">
    <property type="protein sequence ID" value="OBR65055.1"/>
    <property type="molecule type" value="Genomic_DNA"/>
</dbReference>
<evidence type="ECO:0000259" key="3">
    <source>
        <dbReference type="PROSITE" id="PS50111"/>
    </source>
</evidence>
<dbReference type="GO" id="GO:0007165">
    <property type="term" value="P:signal transduction"/>
    <property type="evidence" value="ECO:0007669"/>
    <property type="project" value="UniProtKB-KW"/>
</dbReference>
<feature type="domain" description="Methyl-accepting transducer" evidence="3">
    <location>
        <begin position="124"/>
        <end position="308"/>
    </location>
</feature>
<dbReference type="InterPro" id="IPR013656">
    <property type="entry name" value="PAS_4"/>
</dbReference>
<dbReference type="InterPro" id="IPR000700">
    <property type="entry name" value="PAS-assoc_C"/>
</dbReference>